<protein>
    <submittedName>
        <fullName evidence="1">Uncharacterized protein</fullName>
    </submittedName>
</protein>
<evidence type="ECO:0000313" key="1">
    <source>
        <dbReference type="EMBL" id="XPC85696.1"/>
    </source>
</evidence>
<name>A0ACD5GLC3_9SPIR</name>
<organism evidence="1 2">
    <name type="scientific">Borreliella carolinensis</name>
    <dbReference type="NCBI Taxonomy" id="478174"/>
    <lineage>
        <taxon>Bacteria</taxon>
        <taxon>Pseudomonadati</taxon>
        <taxon>Spirochaetota</taxon>
        <taxon>Spirochaetia</taxon>
        <taxon>Spirochaetales</taxon>
        <taxon>Borreliaceae</taxon>
        <taxon>Borreliella</taxon>
    </lineage>
</organism>
<dbReference type="Proteomes" id="UP001304851">
    <property type="component" value="Plasmid lp25"/>
</dbReference>
<keyword evidence="2" id="KW-1185">Reference proteome</keyword>
<evidence type="ECO:0000313" key="2">
    <source>
        <dbReference type="Proteomes" id="UP001304851"/>
    </source>
</evidence>
<proteinExistence type="predicted"/>
<sequence length="67" mass="7716">MVNKEFLFKKVKEYIINLKTVELGDKTEHSDRANLENLLNKLKPSLDITIQHEPRRSKGGGLDLLII</sequence>
<gene>
    <name evidence="1" type="ORF">QIA18_06265</name>
</gene>
<reference evidence="1" key="1">
    <citation type="submission" date="2024-11" db="EMBL/GenBank/DDBJ databases">
        <title>Sequencing of Borrelia variable plasmids from multiple Borrelia sensu lato isolates.</title>
        <authorList>
            <person name="Mongodin E.F."/>
            <person name="Rudenko N."/>
            <person name="Fraser C.M."/>
            <person name="Schutzer S."/>
            <person name="Luft B."/>
            <person name="Morgan R."/>
            <person name="Casjens S."/>
            <person name="Qiu W."/>
        </authorList>
    </citation>
    <scope>NUCLEOTIDE SEQUENCE</scope>
    <source>
        <strain evidence="1">SCGT-18</strain>
    </source>
</reference>
<dbReference type="EMBL" id="CP179473">
    <property type="protein sequence ID" value="XPC85696.1"/>
    <property type="molecule type" value="Genomic_DNA"/>
</dbReference>
<keyword evidence="1" id="KW-0614">Plasmid</keyword>
<accession>A0ACD5GLC3</accession>
<geneLocation type="plasmid" evidence="1 2">
    <name>lp25</name>
</geneLocation>